<feature type="compositionally biased region" description="Low complexity" evidence="3">
    <location>
        <begin position="80"/>
        <end position="92"/>
    </location>
</feature>
<evidence type="ECO:0000256" key="1">
    <source>
        <dbReference type="ARBA" id="ARBA00022679"/>
    </source>
</evidence>
<proteinExistence type="predicted"/>
<dbReference type="InterPro" id="IPR000182">
    <property type="entry name" value="GNAT_dom"/>
</dbReference>
<feature type="region of interest" description="Disordered" evidence="3">
    <location>
        <begin position="1"/>
        <end position="113"/>
    </location>
</feature>
<feature type="compositionally biased region" description="Polar residues" evidence="3">
    <location>
        <begin position="1"/>
        <end position="19"/>
    </location>
</feature>
<evidence type="ECO:0000313" key="5">
    <source>
        <dbReference type="EMBL" id="KAH7358343.1"/>
    </source>
</evidence>
<feature type="region of interest" description="Disordered" evidence="3">
    <location>
        <begin position="301"/>
        <end position="399"/>
    </location>
</feature>
<dbReference type="AlphaFoldDB" id="A0A8K0TF04"/>
<protein>
    <recommendedName>
        <fullName evidence="4">N-acetyltransferase domain-containing protein</fullName>
    </recommendedName>
</protein>
<dbReference type="SUPFAM" id="SSF55729">
    <property type="entry name" value="Acyl-CoA N-acyltransferases (Nat)"/>
    <property type="match status" value="1"/>
</dbReference>
<keyword evidence="1" id="KW-0808">Transferase</keyword>
<gene>
    <name evidence="5" type="ORF">B0T11DRAFT_284255</name>
</gene>
<evidence type="ECO:0000256" key="3">
    <source>
        <dbReference type="SAM" id="MobiDB-lite"/>
    </source>
</evidence>
<dbReference type="GO" id="GO:0031415">
    <property type="term" value="C:NatA complex"/>
    <property type="evidence" value="ECO:0007669"/>
    <property type="project" value="TreeGrafter"/>
</dbReference>
<dbReference type="OrthoDB" id="47374at2759"/>
<feature type="compositionally biased region" description="Polar residues" evidence="3">
    <location>
        <begin position="313"/>
        <end position="326"/>
    </location>
</feature>
<feature type="compositionally biased region" description="Polar residues" evidence="3">
    <location>
        <begin position="335"/>
        <end position="351"/>
    </location>
</feature>
<dbReference type="GO" id="GO:0007064">
    <property type="term" value="P:mitotic sister chromatid cohesion"/>
    <property type="evidence" value="ECO:0007669"/>
    <property type="project" value="TreeGrafter"/>
</dbReference>
<dbReference type="InterPro" id="IPR051556">
    <property type="entry name" value="N-term/lysine_N-AcTrnsfr"/>
</dbReference>
<dbReference type="PANTHER" id="PTHR42919:SF8">
    <property type="entry name" value="N-ALPHA-ACETYLTRANSFERASE 50"/>
    <property type="match status" value="1"/>
</dbReference>
<feature type="domain" description="N-acetyltransferase" evidence="4">
    <location>
        <begin position="108"/>
        <end position="268"/>
    </location>
</feature>
<keyword evidence="6" id="KW-1185">Reference proteome</keyword>
<keyword evidence="2" id="KW-0012">Acyltransferase</keyword>
<dbReference type="PROSITE" id="PS51186">
    <property type="entry name" value="GNAT"/>
    <property type="match status" value="1"/>
</dbReference>
<sequence length="399" mass="42166">MSQPLPTSSPMATKTSQPSIRAFFQPRQPKYAPPPSKARPSSPEPTPDAQLLAESPYKAPSPSVGAPPKGEQDPAPPPTTSTTTTTDATPSLVLPPPPSTSSSLPREATVRPLNPTDIPALKRIFSLLLPVPYPEAFYATALASPFSRVITWSDTGSQADAQVIGGIVCRLEPVADSPQHVLYIQALALLSPFRAHGLASAALADIIALAAASRSLDIALVYAHVWTDNEDGLRWYAARDFVRDALPIPGYYLKLRPNTAYVVRRDLSPLVLSPSNRPNASLPVADTAMAPLLSATAAAANLPPFAGPPRSSPSPTQNPASSSTPNLARPAPPSRTVSAQSTQTQGQSFQNKRADMEWNDLPSTMLTPGSGPNSEASSRSSSTVRKKKERKYAAAAFGS</sequence>
<evidence type="ECO:0000259" key="4">
    <source>
        <dbReference type="PROSITE" id="PS51186"/>
    </source>
</evidence>
<dbReference type="GO" id="GO:0016747">
    <property type="term" value="F:acyltransferase activity, transferring groups other than amino-acyl groups"/>
    <property type="evidence" value="ECO:0007669"/>
    <property type="project" value="InterPro"/>
</dbReference>
<accession>A0A8K0TF04</accession>
<dbReference type="Gene3D" id="3.40.630.30">
    <property type="match status" value="1"/>
</dbReference>
<feature type="compositionally biased region" description="Polar residues" evidence="3">
    <location>
        <begin position="361"/>
        <end position="373"/>
    </location>
</feature>
<dbReference type="InterPro" id="IPR016181">
    <property type="entry name" value="Acyl_CoA_acyltransferase"/>
</dbReference>
<evidence type="ECO:0000256" key="2">
    <source>
        <dbReference type="ARBA" id="ARBA00023315"/>
    </source>
</evidence>
<dbReference type="Proteomes" id="UP000813385">
    <property type="component" value="Unassembled WGS sequence"/>
</dbReference>
<feature type="compositionally biased region" description="Pro residues" evidence="3">
    <location>
        <begin position="31"/>
        <end position="46"/>
    </location>
</feature>
<dbReference type="Pfam" id="PF00583">
    <property type="entry name" value="Acetyltransf_1"/>
    <property type="match status" value="1"/>
</dbReference>
<feature type="compositionally biased region" description="Low complexity" evidence="3">
    <location>
        <begin position="374"/>
        <end position="383"/>
    </location>
</feature>
<name>A0A8K0TF04_9PEZI</name>
<evidence type="ECO:0000313" key="6">
    <source>
        <dbReference type="Proteomes" id="UP000813385"/>
    </source>
</evidence>
<comment type="caution">
    <text evidence="5">The sequence shown here is derived from an EMBL/GenBank/DDBJ whole genome shotgun (WGS) entry which is preliminary data.</text>
</comment>
<dbReference type="EMBL" id="JAGPXD010000004">
    <property type="protein sequence ID" value="KAH7358343.1"/>
    <property type="molecule type" value="Genomic_DNA"/>
</dbReference>
<dbReference type="PANTHER" id="PTHR42919">
    <property type="entry name" value="N-ALPHA-ACETYLTRANSFERASE"/>
    <property type="match status" value="1"/>
</dbReference>
<organism evidence="5 6">
    <name type="scientific">Plectosphaerella cucumerina</name>
    <dbReference type="NCBI Taxonomy" id="40658"/>
    <lineage>
        <taxon>Eukaryota</taxon>
        <taxon>Fungi</taxon>
        <taxon>Dikarya</taxon>
        <taxon>Ascomycota</taxon>
        <taxon>Pezizomycotina</taxon>
        <taxon>Sordariomycetes</taxon>
        <taxon>Hypocreomycetidae</taxon>
        <taxon>Glomerellales</taxon>
        <taxon>Plectosphaerellaceae</taxon>
        <taxon>Plectosphaerella</taxon>
    </lineage>
</organism>
<reference evidence="5" key="1">
    <citation type="journal article" date="2021" name="Nat. Commun.">
        <title>Genetic determinants of endophytism in the Arabidopsis root mycobiome.</title>
        <authorList>
            <person name="Mesny F."/>
            <person name="Miyauchi S."/>
            <person name="Thiergart T."/>
            <person name="Pickel B."/>
            <person name="Atanasova L."/>
            <person name="Karlsson M."/>
            <person name="Huettel B."/>
            <person name="Barry K.W."/>
            <person name="Haridas S."/>
            <person name="Chen C."/>
            <person name="Bauer D."/>
            <person name="Andreopoulos W."/>
            <person name="Pangilinan J."/>
            <person name="LaButti K."/>
            <person name="Riley R."/>
            <person name="Lipzen A."/>
            <person name="Clum A."/>
            <person name="Drula E."/>
            <person name="Henrissat B."/>
            <person name="Kohler A."/>
            <person name="Grigoriev I.V."/>
            <person name="Martin F.M."/>
            <person name="Hacquard S."/>
        </authorList>
    </citation>
    <scope>NUCLEOTIDE SEQUENCE</scope>
    <source>
        <strain evidence="5">MPI-CAGE-AT-0016</strain>
    </source>
</reference>